<keyword evidence="3" id="KW-1185">Reference proteome</keyword>
<dbReference type="RefSeq" id="WP_114044116.1">
    <property type="nucleotide sequence ID" value="NZ_CP025198.1"/>
</dbReference>
<dbReference type="EMBL" id="CP025198">
    <property type="protein sequence ID" value="AXE38037.1"/>
    <property type="molecule type" value="Genomic_DNA"/>
</dbReference>
<dbReference type="GO" id="GO:0042602">
    <property type="term" value="F:riboflavin reductase (NADPH) activity"/>
    <property type="evidence" value="ECO:0007669"/>
    <property type="project" value="TreeGrafter"/>
</dbReference>
<dbReference type="GO" id="GO:0004074">
    <property type="term" value="F:biliverdin reductase [NAD(P)H] activity"/>
    <property type="evidence" value="ECO:0007669"/>
    <property type="project" value="TreeGrafter"/>
</dbReference>
<accession>A0A344URY9</accession>
<evidence type="ECO:0000259" key="1">
    <source>
        <dbReference type="Pfam" id="PF13460"/>
    </source>
</evidence>
<dbReference type="Pfam" id="PF13460">
    <property type="entry name" value="NAD_binding_10"/>
    <property type="match status" value="1"/>
</dbReference>
<organism evidence="2 3">
    <name type="scientific">Acidipropionibacterium virtanenii</name>
    <dbReference type="NCBI Taxonomy" id="2057246"/>
    <lineage>
        <taxon>Bacteria</taxon>
        <taxon>Bacillati</taxon>
        <taxon>Actinomycetota</taxon>
        <taxon>Actinomycetes</taxon>
        <taxon>Propionibacteriales</taxon>
        <taxon>Propionibacteriaceae</taxon>
        <taxon>Acidipropionibacterium</taxon>
    </lineage>
</organism>
<evidence type="ECO:0000313" key="2">
    <source>
        <dbReference type="EMBL" id="AXE38037.1"/>
    </source>
</evidence>
<gene>
    <name evidence="2" type="ORF">JS278_00850</name>
</gene>
<dbReference type="Proteomes" id="UP000251995">
    <property type="component" value="Chromosome"/>
</dbReference>
<dbReference type="SUPFAM" id="SSF51735">
    <property type="entry name" value="NAD(P)-binding Rossmann-fold domains"/>
    <property type="match status" value="1"/>
</dbReference>
<dbReference type="InterPro" id="IPR036291">
    <property type="entry name" value="NAD(P)-bd_dom_sf"/>
</dbReference>
<dbReference type="AlphaFoldDB" id="A0A344URY9"/>
<dbReference type="InterPro" id="IPR016040">
    <property type="entry name" value="NAD(P)-bd_dom"/>
</dbReference>
<dbReference type="Gene3D" id="3.40.50.720">
    <property type="entry name" value="NAD(P)-binding Rossmann-like Domain"/>
    <property type="match status" value="1"/>
</dbReference>
<proteinExistence type="predicted"/>
<feature type="domain" description="NAD(P)-binding" evidence="1">
    <location>
        <begin position="7"/>
        <end position="193"/>
    </location>
</feature>
<sequence length="209" mass="22367">MKLFIVGATGRTGSLVVEQALDRGHEVTAFTRRPDAVLLRHPHLRVASGDGLSVDDLSQVSGHDAVLSIVAAPDLKRTTLAEQVARNLVKAMGRAGIARLVVTSSHALVATRPKPALALVRVLLRHSYADARNMESVLRHSDLDWRIVRANRLVDKPALGSVLRMPDGRDFTGGLNELTRADLASTLLDVVADDALVRRAIEVTGAGAA</sequence>
<dbReference type="OrthoDB" id="9771302at2"/>
<reference evidence="2 3" key="1">
    <citation type="submission" date="2017-12" db="EMBL/GenBank/DDBJ databases">
        <title>The whole genome sequence of the Acidipropionibacterium virtanenii sp. nov. type strain JS278.</title>
        <authorList>
            <person name="Laine P."/>
            <person name="Deptula P."/>
            <person name="Varmanen P."/>
            <person name="Auvinen P."/>
        </authorList>
    </citation>
    <scope>NUCLEOTIDE SEQUENCE [LARGE SCALE GENOMIC DNA]</scope>
    <source>
        <strain evidence="2 3">JS278</strain>
    </source>
</reference>
<name>A0A344URY9_9ACTN</name>
<dbReference type="GO" id="GO:0016853">
    <property type="term" value="F:isomerase activity"/>
    <property type="evidence" value="ECO:0007669"/>
    <property type="project" value="UniProtKB-KW"/>
</dbReference>
<dbReference type="KEGG" id="acij:JS278_00850"/>
<dbReference type="PANTHER" id="PTHR43355:SF2">
    <property type="entry name" value="FLAVIN REDUCTASE (NADPH)"/>
    <property type="match status" value="1"/>
</dbReference>
<protein>
    <submittedName>
        <fullName evidence="2">3 beta-hydroxysteroid dehydrogenase/Delta 5--&gt;4-isomerase</fullName>
    </submittedName>
</protein>
<dbReference type="InterPro" id="IPR051606">
    <property type="entry name" value="Polyketide_Oxido-like"/>
</dbReference>
<evidence type="ECO:0000313" key="3">
    <source>
        <dbReference type="Proteomes" id="UP000251995"/>
    </source>
</evidence>
<dbReference type="PANTHER" id="PTHR43355">
    <property type="entry name" value="FLAVIN REDUCTASE (NADPH)"/>
    <property type="match status" value="1"/>
</dbReference>
<keyword evidence="2" id="KW-0413">Isomerase</keyword>